<dbReference type="Ensembl" id="ENSORLT00000000047.2">
    <property type="protein sequence ID" value="ENSORLP00000000047.2"/>
    <property type="gene ID" value="ENSORLG00000000039.2"/>
</dbReference>
<dbReference type="eggNOG" id="ENOG502QWNS">
    <property type="taxonomic scope" value="Eukaryota"/>
</dbReference>
<evidence type="ECO:0000256" key="1">
    <source>
        <dbReference type="ARBA" id="ARBA00002577"/>
    </source>
</evidence>
<dbReference type="GO" id="GO:0008700">
    <property type="term" value="F:(R,S)-4-hydroxy-2-oxoglutarate aldolase activity"/>
    <property type="evidence" value="ECO:0000318"/>
    <property type="project" value="GO_Central"/>
</dbReference>
<dbReference type="Gene3D" id="3.20.20.70">
    <property type="entry name" value="Aldolase class I"/>
    <property type="match status" value="1"/>
</dbReference>
<dbReference type="InParanoid" id="H2L2U8"/>
<dbReference type="PANTHER" id="PTHR12128:SF66">
    <property type="entry name" value="4-HYDROXY-2-OXOGLUTARATE ALDOLASE, MITOCHONDRIAL"/>
    <property type="match status" value="1"/>
</dbReference>
<comment type="function">
    <text evidence="1">Catalyzes the final step in the metabolic pathway of hydroxyproline.</text>
</comment>
<reference evidence="14" key="3">
    <citation type="submission" date="2025-09" db="UniProtKB">
        <authorList>
            <consortium name="Ensembl"/>
        </authorList>
    </citation>
    <scope>IDENTIFICATION</scope>
    <source>
        <strain evidence="14">Hd-rR</strain>
    </source>
</reference>
<dbReference type="PIRSF" id="PIRSF001365">
    <property type="entry name" value="DHDPS"/>
    <property type="match status" value="1"/>
</dbReference>
<evidence type="ECO:0000256" key="10">
    <source>
        <dbReference type="ARBA" id="ARBA00033610"/>
    </source>
</evidence>
<sequence length="302" mass="33007">MYCARACIGLTSRRSETFLRAWRLQSRAAGAGPDLSGIYPPIATPFTAKEDVDLEKLEENLQKYADIPFRGLVVQGSNGEYPYLTEAERVELVRTVRRSLPPGRLLMAGSGCESTRATVQLTQKMAAAGADAALVVTPSFYKGKMDGRALIHHFTKVADSSPVPVVLYSVPANTGLDLPLEAVVELSQHPNIRGLKDSGGDITRIGLIVHKTKMEDFQVLAGSAGFLMAAYCVGKMLPLSPDVLPEQQIRTRFVTRKLGVPALKQAMEWFGFHGGASRSPLQPLTEAETQQLRRDFSSYGWL</sequence>
<evidence type="ECO:0000256" key="4">
    <source>
        <dbReference type="ARBA" id="ARBA00012215"/>
    </source>
</evidence>
<dbReference type="SUPFAM" id="SSF51569">
    <property type="entry name" value="Aldolase"/>
    <property type="match status" value="1"/>
</dbReference>
<dbReference type="PROSITE" id="PS00666">
    <property type="entry name" value="DHDPS_2"/>
    <property type="match status" value="1"/>
</dbReference>
<dbReference type="EC" id="4.1.3.16" evidence="4"/>
<reference evidence="14 15" key="1">
    <citation type="journal article" date="2007" name="Nature">
        <title>The medaka draft genome and insights into vertebrate genome evolution.</title>
        <authorList>
            <person name="Kasahara M."/>
            <person name="Naruse K."/>
            <person name="Sasaki S."/>
            <person name="Nakatani Y."/>
            <person name="Qu W."/>
            <person name="Ahsan B."/>
            <person name="Yamada T."/>
            <person name="Nagayasu Y."/>
            <person name="Doi K."/>
            <person name="Kasai Y."/>
            <person name="Jindo T."/>
            <person name="Kobayashi D."/>
            <person name="Shimada A."/>
            <person name="Toyoda A."/>
            <person name="Kuroki Y."/>
            <person name="Fujiyama A."/>
            <person name="Sasaki T."/>
            <person name="Shimizu A."/>
            <person name="Asakawa S."/>
            <person name="Shimizu N."/>
            <person name="Hashimoto S."/>
            <person name="Yang J."/>
            <person name="Lee Y."/>
            <person name="Matsushima K."/>
            <person name="Sugano S."/>
            <person name="Sakaizumi M."/>
            <person name="Narita T."/>
            <person name="Ohishi K."/>
            <person name="Haga S."/>
            <person name="Ohta F."/>
            <person name="Nomoto H."/>
            <person name="Nogata K."/>
            <person name="Morishita T."/>
            <person name="Endo T."/>
            <person name="Shin-I T."/>
            <person name="Takeda H."/>
            <person name="Morishita S."/>
            <person name="Kohara Y."/>
        </authorList>
    </citation>
    <scope>NUCLEOTIDE SEQUENCE [LARGE SCALE GENOMIC DNA]</scope>
    <source>
        <strain evidence="14 15">Hd-rR</strain>
    </source>
</reference>
<evidence type="ECO:0000256" key="3">
    <source>
        <dbReference type="ARBA" id="ARBA00011881"/>
    </source>
</evidence>
<feature type="active site" description="Schiff-base intermediate with substrate" evidence="13">
    <location>
        <position position="196"/>
    </location>
</feature>
<dbReference type="InterPro" id="IPR013785">
    <property type="entry name" value="Aldolase_TIM"/>
</dbReference>
<dbReference type="STRING" id="8090.ENSORLP00000000047"/>
<comment type="subunit">
    <text evidence="3">Homotetramer.</text>
</comment>
<evidence type="ECO:0000256" key="13">
    <source>
        <dbReference type="PIRSR" id="PIRSR001365-1"/>
    </source>
</evidence>
<reference evidence="14" key="2">
    <citation type="submission" date="2025-08" db="UniProtKB">
        <authorList>
            <consortium name="Ensembl"/>
        </authorList>
    </citation>
    <scope>IDENTIFICATION</scope>
    <source>
        <strain evidence="14">Hd-rR</strain>
    </source>
</reference>
<dbReference type="HOGENOM" id="CLU_049343_0_1_1"/>
<keyword evidence="15" id="KW-1185">Reference proteome</keyword>
<dbReference type="Bgee" id="ENSORLG00000000039">
    <property type="expression patterns" value="Expressed in liver and 15 other cell types or tissues"/>
</dbReference>
<comment type="similarity">
    <text evidence="2 12">Belongs to the DapA family.</text>
</comment>
<dbReference type="PRINTS" id="PR00146">
    <property type="entry name" value="DHPICSNTHASE"/>
</dbReference>
<dbReference type="GeneTree" id="ENSGT00530000063604"/>
<name>H2L2U8_ORYLA</name>
<evidence type="ECO:0000256" key="5">
    <source>
        <dbReference type="ARBA" id="ARBA00018425"/>
    </source>
</evidence>
<dbReference type="CDD" id="cd00408">
    <property type="entry name" value="DHDPS-like"/>
    <property type="match status" value="1"/>
</dbReference>
<accession>H2L2U8</accession>
<dbReference type="InterPro" id="IPR020625">
    <property type="entry name" value="Schiff_base-form_aldolases_AS"/>
</dbReference>
<evidence type="ECO:0000256" key="7">
    <source>
        <dbReference type="ARBA" id="ARBA00023270"/>
    </source>
</evidence>
<keyword evidence="7" id="KW-0704">Schiff base</keyword>
<proteinExistence type="inferred from homology"/>
<evidence type="ECO:0000313" key="14">
    <source>
        <dbReference type="Ensembl" id="ENSORLP00000000047.2"/>
    </source>
</evidence>
<organism evidence="14 15">
    <name type="scientific">Oryzias latipes</name>
    <name type="common">Japanese rice fish</name>
    <name type="synonym">Japanese killifish</name>
    <dbReference type="NCBI Taxonomy" id="8090"/>
    <lineage>
        <taxon>Eukaryota</taxon>
        <taxon>Metazoa</taxon>
        <taxon>Chordata</taxon>
        <taxon>Craniata</taxon>
        <taxon>Vertebrata</taxon>
        <taxon>Euteleostomi</taxon>
        <taxon>Actinopterygii</taxon>
        <taxon>Neopterygii</taxon>
        <taxon>Teleostei</taxon>
        <taxon>Neoteleostei</taxon>
        <taxon>Acanthomorphata</taxon>
        <taxon>Ovalentaria</taxon>
        <taxon>Atherinomorphae</taxon>
        <taxon>Beloniformes</taxon>
        <taxon>Adrianichthyidae</taxon>
        <taxon>Oryziinae</taxon>
        <taxon>Oryzias</taxon>
    </lineage>
</organism>
<comment type="catalytic activity">
    <reaction evidence="10">
        <text>(4R)-4-hydroxy-2-oxoglutarate = glyoxylate + pyruvate</text>
        <dbReference type="Rhea" id="RHEA:30687"/>
        <dbReference type="ChEBI" id="CHEBI:15361"/>
        <dbReference type="ChEBI" id="CHEBI:36655"/>
        <dbReference type="ChEBI" id="CHEBI:62213"/>
        <dbReference type="EC" id="4.1.3.16"/>
    </reaction>
</comment>
<dbReference type="GO" id="GO:0009436">
    <property type="term" value="P:glyoxylate catabolic process"/>
    <property type="evidence" value="ECO:0000318"/>
    <property type="project" value="GO_Central"/>
</dbReference>
<gene>
    <name evidence="14" type="primary">HOGA1</name>
    <name evidence="14" type="synonym">hoga1</name>
</gene>
<dbReference type="PANTHER" id="PTHR12128">
    <property type="entry name" value="DIHYDRODIPICOLINATE SYNTHASE"/>
    <property type="match status" value="1"/>
</dbReference>
<protein>
    <recommendedName>
        <fullName evidence="5">4-hydroxy-2-oxoglutarate aldolase, mitochondrial</fullName>
        <ecNumber evidence="4">4.1.3.16</ecNumber>
    </recommendedName>
    <alternativeName>
        <fullName evidence="9">Dihydrodipicolinate synthase-like</fullName>
    </alternativeName>
    <alternativeName>
        <fullName evidence="8">Probable 2-keto-4-hydroxyglutarate aldolase</fullName>
    </alternativeName>
</protein>
<dbReference type="AlphaFoldDB" id="H2L2U8"/>
<evidence type="ECO:0000256" key="9">
    <source>
        <dbReference type="ARBA" id="ARBA00032879"/>
    </source>
</evidence>
<evidence type="ECO:0000256" key="11">
    <source>
        <dbReference type="ARBA" id="ARBA00033613"/>
    </source>
</evidence>
<dbReference type="InterPro" id="IPR002220">
    <property type="entry name" value="DapA-like"/>
</dbReference>
<dbReference type="GO" id="GO:0005739">
    <property type="term" value="C:mitochondrion"/>
    <property type="evidence" value="ECO:0000318"/>
    <property type="project" value="GO_Central"/>
</dbReference>
<keyword evidence="6 12" id="KW-0456">Lyase</keyword>
<evidence type="ECO:0000313" key="15">
    <source>
        <dbReference type="Proteomes" id="UP000001038"/>
    </source>
</evidence>
<dbReference type="FunCoup" id="H2L2U8">
    <property type="interactions" value="56"/>
</dbReference>
<evidence type="ECO:0000256" key="12">
    <source>
        <dbReference type="PIRNR" id="PIRNR001365"/>
    </source>
</evidence>
<feature type="active site" description="Proton donor/acceptor" evidence="13">
    <location>
        <position position="168"/>
    </location>
</feature>
<evidence type="ECO:0000256" key="8">
    <source>
        <dbReference type="ARBA" id="ARBA00030874"/>
    </source>
</evidence>
<dbReference type="Pfam" id="PF00701">
    <property type="entry name" value="DHDPS"/>
    <property type="match status" value="1"/>
</dbReference>
<dbReference type="SMART" id="SM01130">
    <property type="entry name" value="DHDPS"/>
    <property type="match status" value="1"/>
</dbReference>
<evidence type="ECO:0000256" key="2">
    <source>
        <dbReference type="ARBA" id="ARBA00007592"/>
    </source>
</evidence>
<evidence type="ECO:0000256" key="6">
    <source>
        <dbReference type="ARBA" id="ARBA00023239"/>
    </source>
</evidence>
<comment type="catalytic activity">
    <reaction evidence="11">
        <text>(4S)-4-hydroxy-2-oxoglutarate = glyoxylate + pyruvate</text>
        <dbReference type="Rhea" id="RHEA:35639"/>
        <dbReference type="ChEBI" id="CHEBI:15361"/>
        <dbReference type="ChEBI" id="CHEBI:36655"/>
        <dbReference type="ChEBI" id="CHEBI:71685"/>
        <dbReference type="EC" id="4.1.3.16"/>
    </reaction>
</comment>
<dbReference type="Proteomes" id="UP000001038">
    <property type="component" value="Chromosome 1"/>
</dbReference>